<comment type="caution">
    <text evidence="1">The sequence shown here is derived from an EMBL/GenBank/DDBJ whole genome shotgun (WGS) entry which is preliminary data.</text>
</comment>
<accession>A0ABR0J7D9</accession>
<keyword evidence="2" id="KW-1185">Reference proteome</keyword>
<organism evidence="1 2">
    <name type="scientific">Exophiala sideris</name>
    <dbReference type="NCBI Taxonomy" id="1016849"/>
    <lineage>
        <taxon>Eukaryota</taxon>
        <taxon>Fungi</taxon>
        <taxon>Dikarya</taxon>
        <taxon>Ascomycota</taxon>
        <taxon>Pezizomycotina</taxon>
        <taxon>Eurotiomycetes</taxon>
        <taxon>Chaetothyriomycetidae</taxon>
        <taxon>Chaetothyriales</taxon>
        <taxon>Herpotrichiellaceae</taxon>
        <taxon>Exophiala</taxon>
    </lineage>
</organism>
<proteinExistence type="predicted"/>
<protein>
    <submittedName>
        <fullName evidence="1">Uncharacterized protein</fullName>
    </submittedName>
</protein>
<evidence type="ECO:0000313" key="1">
    <source>
        <dbReference type="EMBL" id="KAK5058153.1"/>
    </source>
</evidence>
<sequence length="143" mass="16075">MARGGGTTKALFWLGSFLSRSRVPRKVRLRDSREEPLFTETLKFALYRSAAAQLLGTTLAKTQEPWPQGYAMLEAVVKQQSLTGERLVDGPATVSDLWKVQAKRTEYAKRMLQSWTMTKERSGTGREMDALLIPCTPWPASPK</sequence>
<evidence type="ECO:0000313" key="2">
    <source>
        <dbReference type="Proteomes" id="UP001345691"/>
    </source>
</evidence>
<name>A0ABR0J7D9_9EURO</name>
<reference evidence="1 2" key="1">
    <citation type="submission" date="2023-08" db="EMBL/GenBank/DDBJ databases">
        <title>Black Yeasts Isolated from many extreme environments.</title>
        <authorList>
            <person name="Coleine C."/>
            <person name="Stajich J.E."/>
            <person name="Selbmann L."/>
        </authorList>
    </citation>
    <scope>NUCLEOTIDE SEQUENCE [LARGE SCALE GENOMIC DNA]</scope>
    <source>
        <strain evidence="1 2">CCFEE 6328</strain>
    </source>
</reference>
<dbReference type="EMBL" id="JAVRRF010000015">
    <property type="protein sequence ID" value="KAK5058153.1"/>
    <property type="molecule type" value="Genomic_DNA"/>
</dbReference>
<gene>
    <name evidence="1" type="ORF">LTR69_007150</name>
</gene>
<dbReference type="Proteomes" id="UP001345691">
    <property type="component" value="Unassembled WGS sequence"/>
</dbReference>